<dbReference type="PANTHER" id="PTHR43798">
    <property type="entry name" value="MONOACYLGLYCEROL LIPASE"/>
    <property type="match status" value="1"/>
</dbReference>
<sequence>MTNHINHNNYKISYSKWNTTQKSKYTLLFVHASGFHGMIWNQIITKLSDYNCLTIDLSGHGLSDNPDHDYKWNEFAFELQTLIVDLNLNNIFGIGHSLGGYAITHATNKLSDRFAGLILFDPSVFTKNKYEQNIKRKKDFIHPISKRRNLWDSSDQMYKNFSSRLPFKLWDKKVLKDYCEFGLIKDEDENIFKLSCPPWAEARMMSGSSQYGIFEIINKFNKKVLVIRAGGKNSNDNKDLFSSSVTDPKLSEMFLYGKDLLINDVTHFIPQEKPEECAKIIYNFIR</sequence>
<dbReference type="InterPro" id="IPR000073">
    <property type="entry name" value="AB_hydrolase_1"/>
</dbReference>
<dbReference type="SUPFAM" id="SSF53474">
    <property type="entry name" value="alpha/beta-Hydrolases"/>
    <property type="match status" value="1"/>
</dbReference>
<accession>A0A381V3D7</accession>
<evidence type="ECO:0000259" key="1">
    <source>
        <dbReference type="Pfam" id="PF12697"/>
    </source>
</evidence>
<organism evidence="2">
    <name type="scientific">marine metagenome</name>
    <dbReference type="NCBI Taxonomy" id="408172"/>
    <lineage>
        <taxon>unclassified sequences</taxon>
        <taxon>metagenomes</taxon>
        <taxon>ecological metagenomes</taxon>
    </lineage>
</organism>
<gene>
    <name evidence="2" type="ORF">METZ01_LOCUS87021</name>
</gene>
<dbReference type="Pfam" id="PF12697">
    <property type="entry name" value="Abhydrolase_6"/>
    <property type="match status" value="1"/>
</dbReference>
<dbReference type="InterPro" id="IPR050266">
    <property type="entry name" value="AB_hydrolase_sf"/>
</dbReference>
<dbReference type="EMBL" id="UINC01007588">
    <property type="protein sequence ID" value="SVA34167.1"/>
    <property type="molecule type" value="Genomic_DNA"/>
</dbReference>
<name>A0A381V3D7_9ZZZZ</name>
<dbReference type="Gene3D" id="3.40.50.1820">
    <property type="entry name" value="alpha/beta hydrolase"/>
    <property type="match status" value="1"/>
</dbReference>
<dbReference type="InterPro" id="IPR029058">
    <property type="entry name" value="AB_hydrolase_fold"/>
</dbReference>
<proteinExistence type="predicted"/>
<protein>
    <recommendedName>
        <fullName evidence="1">AB hydrolase-1 domain-containing protein</fullName>
    </recommendedName>
</protein>
<dbReference type="AlphaFoldDB" id="A0A381V3D7"/>
<reference evidence="2" key="1">
    <citation type="submission" date="2018-05" db="EMBL/GenBank/DDBJ databases">
        <authorList>
            <person name="Lanie J.A."/>
            <person name="Ng W.-L."/>
            <person name="Kazmierczak K.M."/>
            <person name="Andrzejewski T.M."/>
            <person name="Davidsen T.M."/>
            <person name="Wayne K.J."/>
            <person name="Tettelin H."/>
            <person name="Glass J.I."/>
            <person name="Rusch D."/>
            <person name="Podicherti R."/>
            <person name="Tsui H.-C.T."/>
            <person name="Winkler M.E."/>
        </authorList>
    </citation>
    <scope>NUCLEOTIDE SEQUENCE</scope>
</reference>
<evidence type="ECO:0000313" key="2">
    <source>
        <dbReference type="EMBL" id="SVA34167.1"/>
    </source>
</evidence>
<feature type="domain" description="AB hydrolase-1" evidence="1">
    <location>
        <begin position="27"/>
        <end position="278"/>
    </location>
</feature>